<feature type="domain" description="Erythromycin biosynthesis protein CIII-like C-terminal" evidence="1">
    <location>
        <begin position="293"/>
        <end position="363"/>
    </location>
</feature>
<sequence length="409" mass="43591">MLVAAPPFAGHLDRLVPLIRAAQDAGHGVRVLTGHARLSLLQARGIEAVAPPSLPDGALEQIAEGFGRISGRPGAALAQLRANFDLLPALTADLCAELEVWRADVLVADSVALMAGPAAARTGVPWITTVASPLSLHTSGGTPAFMGGWNPPRGWPGRVRDGLGRMAQDAAREAVFALMRARLPPELARPFRPDGSETIYSPQAILGFGMTELEFPRDWPAAFEMIGPLASAPSFDPPPDLPDARRAVFATLGTHLHWARAAWRGGLERLARDRPRWLIVASEGRMAGGAEARTGPPNLITVPRLCYRRDLPRFDAVIHHGGSGIALSAIAAGLPSLVVPHDFDQADMAARIAWHGLGLRARSLAGAARSLDRLMGEEWPALPRFAEAAARYRPEERFLAALARVTGSA</sequence>
<organism evidence="2 3">
    <name type="scientific">Histidinibacterium lentulum</name>
    <dbReference type="NCBI Taxonomy" id="2480588"/>
    <lineage>
        <taxon>Bacteria</taxon>
        <taxon>Pseudomonadati</taxon>
        <taxon>Pseudomonadota</taxon>
        <taxon>Alphaproteobacteria</taxon>
        <taxon>Rhodobacterales</taxon>
        <taxon>Paracoccaceae</taxon>
        <taxon>Histidinibacterium</taxon>
    </lineage>
</organism>
<dbReference type="GO" id="GO:0016758">
    <property type="term" value="F:hexosyltransferase activity"/>
    <property type="evidence" value="ECO:0007669"/>
    <property type="project" value="UniProtKB-ARBA"/>
</dbReference>
<keyword evidence="2" id="KW-0808">Transferase</keyword>
<dbReference type="Proteomes" id="UP000268016">
    <property type="component" value="Unassembled WGS sequence"/>
</dbReference>
<dbReference type="InterPro" id="IPR050426">
    <property type="entry name" value="Glycosyltransferase_28"/>
</dbReference>
<dbReference type="PANTHER" id="PTHR48050">
    <property type="entry name" value="STEROL 3-BETA-GLUCOSYLTRANSFERASE"/>
    <property type="match status" value="1"/>
</dbReference>
<name>A0A3N2R8V9_9RHOB</name>
<evidence type="ECO:0000313" key="3">
    <source>
        <dbReference type="Proteomes" id="UP000268016"/>
    </source>
</evidence>
<dbReference type="GO" id="GO:0017000">
    <property type="term" value="P:antibiotic biosynthetic process"/>
    <property type="evidence" value="ECO:0007669"/>
    <property type="project" value="UniProtKB-ARBA"/>
</dbReference>
<keyword evidence="3" id="KW-1185">Reference proteome</keyword>
<dbReference type="AlphaFoldDB" id="A0A3N2R8V9"/>
<comment type="caution">
    <text evidence="2">The sequence shown here is derived from an EMBL/GenBank/DDBJ whole genome shotgun (WGS) entry which is preliminary data.</text>
</comment>
<evidence type="ECO:0000313" key="2">
    <source>
        <dbReference type="EMBL" id="ROU03910.1"/>
    </source>
</evidence>
<dbReference type="InterPro" id="IPR010610">
    <property type="entry name" value="EryCIII-like_C"/>
</dbReference>
<reference evidence="2 3" key="1">
    <citation type="submission" date="2018-10" db="EMBL/GenBank/DDBJ databases">
        <title>Histidinibacterium lentulum gen. nov., sp. nov., a marine bacterium from the culture broth of Picochlorum sp. 122.</title>
        <authorList>
            <person name="Wang G."/>
        </authorList>
    </citation>
    <scope>NUCLEOTIDE SEQUENCE [LARGE SCALE GENOMIC DNA]</scope>
    <source>
        <strain evidence="2 3">B17</strain>
    </source>
</reference>
<dbReference type="Gene3D" id="3.40.50.2000">
    <property type="entry name" value="Glycogen Phosphorylase B"/>
    <property type="match status" value="2"/>
</dbReference>
<dbReference type="SUPFAM" id="SSF53756">
    <property type="entry name" value="UDP-Glycosyltransferase/glycogen phosphorylase"/>
    <property type="match status" value="1"/>
</dbReference>
<dbReference type="CDD" id="cd03784">
    <property type="entry name" value="GT1_Gtf-like"/>
    <property type="match status" value="1"/>
</dbReference>
<accession>A0A3N2R8V9</accession>
<dbReference type="InterPro" id="IPR002213">
    <property type="entry name" value="UDP_glucos_trans"/>
</dbReference>
<proteinExistence type="predicted"/>
<protein>
    <submittedName>
        <fullName evidence="2">Glycosyltransferase</fullName>
    </submittedName>
</protein>
<gene>
    <name evidence="2" type="ORF">EAT49_00420</name>
</gene>
<dbReference type="Pfam" id="PF06722">
    <property type="entry name" value="EryCIII-like_C"/>
    <property type="match status" value="1"/>
</dbReference>
<dbReference type="GO" id="GO:0008194">
    <property type="term" value="F:UDP-glycosyltransferase activity"/>
    <property type="evidence" value="ECO:0007669"/>
    <property type="project" value="InterPro"/>
</dbReference>
<dbReference type="PANTHER" id="PTHR48050:SF13">
    <property type="entry name" value="STEROL 3-BETA-GLUCOSYLTRANSFERASE UGT80A2"/>
    <property type="match status" value="1"/>
</dbReference>
<dbReference type="EMBL" id="RDRB01000001">
    <property type="protein sequence ID" value="ROU03910.1"/>
    <property type="molecule type" value="Genomic_DNA"/>
</dbReference>
<evidence type="ECO:0000259" key="1">
    <source>
        <dbReference type="Pfam" id="PF06722"/>
    </source>
</evidence>